<feature type="transmembrane region" description="Helical" evidence="1">
    <location>
        <begin position="45"/>
        <end position="65"/>
    </location>
</feature>
<dbReference type="RefSeq" id="WP_082699595.1">
    <property type="nucleotide sequence ID" value="NZ_KQ130452.1"/>
</dbReference>
<sequence>MDKGMPVHAVKPLKFAFIAVELFFILITLAALADALLAENWGLGWSAFFIGFIASAWGAVAYPVCKSCWGWDRSGSS</sequence>
<proteinExistence type="predicted"/>
<comment type="caution">
    <text evidence="2">The sequence shown here is derived from an EMBL/GenBank/DDBJ whole genome shotgun (WGS) entry which is preliminary data.</text>
</comment>
<dbReference type="EMBL" id="JACU01000002">
    <property type="protein sequence ID" value="KMS59748.1"/>
    <property type="molecule type" value="Genomic_DNA"/>
</dbReference>
<keyword evidence="1" id="KW-0812">Transmembrane</keyword>
<reference evidence="2 3" key="1">
    <citation type="journal article" date="2015" name="G3 (Bethesda)">
        <title>Insights into Ongoing Evolution of the Hexachlorocyclohexane Catabolic Pathway from Comparative Genomics of Ten Sphingomonadaceae Strains.</title>
        <authorList>
            <person name="Pearce S.L."/>
            <person name="Oakeshott J.G."/>
            <person name="Pandey G."/>
        </authorList>
    </citation>
    <scope>NUCLEOTIDE SEQUENCE [LARGE SCALE GENOMIC DNA]</scope>
    <source>
        <strain evidence="2 3">LL02</strain>
    </source>
</reference>
<protein>
    <submittedName>
        <fullName evidence="2">Uncharacterized protein</fullName>
    </submittedName>
</protein>
<keyword evidence="1" id="KW-0472">Membrane</keyword>
<accession>A0A0J7Y8T2</accession>
<organism evidence="2 3">
    <name type="scientific">Novosphingobium barchaimii LL02</name>
    <dbReference type="NCBI Taxonomy" id="1114963"/>
    <lineage>
        <taxon>Bacteria</taxon>
        <taxon>Pseudomonadati</taxon>
        <taxon>Pseudomonadota</taxon>
        <taxon>Alphaproteobacteria</taxon>
        <taxon>Sphingomonadales</taxon>
        <taxon>Sphingomonadaceae</taxon>
        <taxon>Novosphingobium</taxon>
    </lineage>
</organism>
<dbReference type="PATRIC" id="fig|1114963.3.peg.1141"/>
<evidence type="ECO:0000313" key="2">
    <source>
        <dbReference type="EMBL" id="KMS59748.1"/>
    </source>
</evidence>
<keyword evidence="1" id="KW-1133">Transmembrane helix</keyword>
<name>A0A0J7Y8T2_9SPHN</name>
<feature type="transmembrane region" description="Helical" evidence="1">
    <location>
        <begin position="12"/>
        <end position="33"/>
    </location>
</feature>
<gene>
    <name evidence="2" type="ORF">V474_11170</name>
</gene>
<dbReference type="AlphaFoldDB" id="A0A0J7Y8T2"/>
<evidence type="ECO:0000256" key="1">
    <source>
        <dbReference type="SAM" id="Phobius"/>
    </source>
</evidence>
<evidence type="ECO:0000313" key="3">
    <source>
        <dbReference type="Proteomes" id="UP000052268"/>
    </source>
</evidence>
<keyword evidence="3" id="KW-1185">Reference proteome</keyword>
<dbReference type="Proteomes" id="UP000052268">
    <property type="component" value="Unassembled WGS sequence"/>
</dbReference>